<feature type="signal peptide" evidence="2">
    <location>
        <begin position="1"/>
        <end position="26"/>
    </location>
</feature>
<dbReference type="STRING" id="83784.SAMN05192564_104310"/>
<gene>
    <name evidence="3" type="ORF">SAMN05192564_104310</name>
</gene>
<dbReference type="AlphaFoldDB" id="A0A1H4FE53"/>
<proteinExistence type="predicted"/>
<feature type="region of interest" description="Disordered" evidence="1">
    <location>
        <begin position="45"/>
        <end position="65"/>
    </location>
</feature>
<feature type="chain" id="PRO_5011553142" evidence="2">
    <location>
        <begin position="27"/>
        <end position="543"/>
    </location>
</feature>
<dbReference type="OrthoDB" id="5956306at2"/>
<sequence>MKPEHLKLAGIATLVCGAMSSLGAEAATSDPSALATGRVLSLRNTLTDPAPGMTDDTVRDTEPVAQGDVPDVVPEADAGTGAGVAPATDVVASSQTDATSDVVYTARRAVWPSQGSGEASIVVPDAAHVPYVHTVFSVPAVSVDERAPVVSAVPDSQAMPVASADDVASVHEVVAVSNAVPADHVEAVLSVVPDVVHAQQDGPASSANDAAPIAADAAPDTLQADEAPAGSTSAAAVPVTVTVQHVAHVTHAAHPIRAQDRPAVSADDNAAPLKHAAPKSARVADVPRVSVSVAVPVMSTVHNSTPVPNAPDDPARHIVSTSDARSNITRNADSAVARTGSATRTTPATVPPNVPHSNEAAPVTASSGEGLLERAAVSLKSTVDLTAQPAMPYVTKHDDEDPAWASADLVAVDSDRLDSMRGGFDLPSGLVVSFGISREAFVNGNLVASTSFNIPNVAQMTPQQAQMLANANTGALVQNGLNNTVAPGGLPALTGSVIQNSLNNQQVAALTTINTSVNSLAAFKAFNIGSTLNSALMTAVRPR</sequence>
<dbReference type="Proteomes" id="UP000198638">
    <property type="component" value="Unassembled WGS sequence"/>
</dbReference>
<protein>
    <submittedName>
        <fullName evidence="3">Uncharacterized protein</fullName>
    </submittedName>
</protein>
<evidence type="ECO:0000313" key="3">
    <source>
        <dbReference type="EMBL" id="SEA95614.1"/>
    </source>
</evidence>
<feature type="region of interest" description="Disordered" evidence="1">
    <location>
        <begin position="335"/>
        <end position="366"/>
    </location>
</feature>
<reference evidence="4" key="1">
    <citation type="submission" date="2016-10" db="EMBL/GenBank/DDBJ databases">
        <authorList>
            <person name="Varghese N."/>
            <person name="Submissions S."/>
        </authorList>
    </citation>
    <scope>NUCLEOTIDE SEQUENCE [LARGE SCALE GENOMIC DNA]</scope>
    <source>
        <strain evidence="4">LMG 24000</strain>
    </source>
</reference>
<evidence type="ECO:0000256" key="2">
    <source>
        <dbReference type="SAM" id="SignalP"/>
    </source>
</evidence>
<name>A0A1H4FE53_9BURK</name>
<keyword evidence="4" id="KW-1185">Reference proteome</keyword>
<dbReference type="RefSeq" id="WP_143130434.1">
    <property type="nucleotide sequence ID" value="NZ_FNRQ01000004.1"/>
</dbReference>
<accession>A0A1H4FE53</accession>
<evidence type="ECO:0000256" key="1">
    <source>
        <dbReference type="SAM" id="MobiDB-lite"/>
    </source>
</evidence>
<organism evidence="3 4">
    <name type="scientific">Paraburkholderia sartisoli</name>
    <dbReference type="NCBI Taxonomy" id="83784"/>
    <lineage>
        <taxon>Bacteria</taxon>
        <taxon>Pseudomonadati</taxon>
        <taxon>Pseudomonadota</taxon>
        <taxon>Betaproteobacteria</taxon>
        <taxon>Burkholderiales</taxon>
        <taxon>Burkholderiaceae</taxon>
        <taxon>Paraburkholderia</taxon>
    </lineage>
</organism>
<keyword evidence="2" id="KW-0732">Signal</keyword>
<evidence type="ECO:0000313" key="4">
    <source>
        <dbReference type="Proteomes" id="UP000198638"/>
    </source>
</evidence>
<dbReference type="EMBL" id="FNRQ01000004">
    <property type="protein sequence ID" value="SEA95614.1"/>
    <property type="molecule type" value="Genomic_DNA"/>
</dbReference>